<dbReference type="AlphaFoldDB" id="A0A0J1ILZ5"/>
<evidence type="ECO:0000313" key="1">
    <source>
        <dbReference type="EMBL" id="KLU65731.1"/>
    </source>
</evidence>
<accession>A0A0J1ILZ5</accession>
<dbReference type="STRING" id="476652.DEAC_c23610"/>
<protein>
    <submittedName>
        <fullName evidence="1">Uncharacterized protein</fullName>
    </submittedName>
</protein>
<gene>
    <name evidence="1" type="ORF">DEAC_c23610</name>
</gene>
<reference evidence="1 2" key="1">
    <citation type="submission" date="2015-06" db="EMBL/GenBank/DDBJ databases">
        <title>Draft genome of the moderately acidophilic sulfate reducer Candidatus Desulfosporosinus acididurans strain M1.</title>
        <authorList>
            <person name="Poehlein A."/>
            <person name="Petzsch P."/>
            <person name="Johnson B.D."/>
            <person name="Schloemann M."/>
            <person name="Daniel R."/>
            <person name="Muehling M."/>
        </authorList>
    </citation>
    <scope>NUCLEOTIDE SEQUENCE [LARGE SCALE GENOMIC DNA]</scope>
    <source>
        <strain evidence="1 2">M1</strain>
    </source>
</reference>
<comment type="caution">
    <text evidence="1">The sequence shown here is derived from an EMBL/GenBank/DDBJ whole genome shotgun (WGS) entry which is preliminary data.</text>
</comment>
<name>A0A0J1ILZ5_9FIRM</name>
<sequence length="602" mass="67159">MLNVSQKFHDHITKFPRAISSMVEFDMVDVTAQGNCTASSNSVEAVGAVSQVADGMTQPVRKYMSEEQNYLRLDGSFFTPPKNTDLDTSDSIGWWSSMVSDASAKFPASRPQLTLTFSEPFTSPGLTFIFSPLTGDYCAEVHIVTTDDGNNVNSYFAFPDAPSYFWSQQLNNITQLDITFYSTNYPYRRVRVAEILFGEQFLWSGDNIFDLDVLEEFDPLVNSAPPKEARATVANNLNNFNIYFHNLQKKQVMKPYLTLYYDDGSFETVPLGTYYLYNWRNDQNFISSTLYARDLLDLLSGTIFYKYTYSGDPVSLYDLAISIIEDFKSQTRLNVEYVMDTALQSITTTGVLSALNHHDALMYVAQAGLAVLYVDRYNVMRITQSKSQAPLTPMPYTGELALDMQETYPKVAIQDPYNYFTINVYSNSLSTNTDTLYTGAVAVDGDLSIWVKYANPASSSSCSCSVEGATLLSVDYYTDSAYVTINGSENATITITGNSVSSSVLQSVLNISGSQPLNEVDLDNPLITSPAMAAAVLNWYASECGNVYLYEVESWMDPSMECGDVIFWDSQYATETKQAKIIRQEFRFDGTLSGTINGKGWP</sequence>
<proteinExistence type="predicted"/>
<dbReference type="PATRIC" id="fig|476652.3.peg.2454"/>
<dbReference type="Proteomes" id="UP000036356">
    <property type="component" value="Unassembled WGS sequence"/>
</dbReference>
<keyword evidence="2" id="KW-1185">Reference proteome</keyword>
<dbReference type="EMBL" id="LDZY01000007">
    <property type="protein sequence ID" value="KLU65731.1"/>
    <property type="molecule type" value="Genomic_DNA"/>
</dbReference>
<organism evidence="1 2">
    <name type="scientific">Desulfosporosinus acididurans</name>
    <dbReference type="NCBI Taxonomy" id="476652"/>
    <lineage>
        <taxon>Bacteria</taxon>
        <taxon>Bacillati</taxon>
        <taxon>Bacillota</taxon>
        <taxon>Clostridia</taxon>
        <taxon>Eubacteriales</taxon>
        <taxon>Desulfitobacteriaceae</taxon>
        <taxon>Desulfosporosinus</taxon>
    </lineage>
</organism>
<evidence type="ECO:0000313" key="2">
    <source>
        <dbReference type="Proteomes" id="UP000036356"/>
    </source>
</evidence>